<dbReference type="PROSITE" id="PS00514">
    <property type="entry name" value="FIBRINOGEN_C_1"/>
    <property type="match status" value="1"/>
</dbReference>
<dbReference type="InterPro" id="IPR050373">
    <property type="entry name" value="Fibrinogen_C-term_domain"/>
</dbReference>
<organism evidence="3 4">
    <name type="scientific">Crassostrea virginica</name>
    <name type="common">Eastern oyster</name>
    <dbReference type="NCBI Taxonomy" id="6565"/>
    <lineage>
        <taxon>Eukaryota</taxon>
        <taxon>Metazoa</taxon>
        <taxon>Spiralia</taxon>
        <taxon>Lophotrochozoa</taxon>
        <taxon>Mollusca</taxon>
        <taxon>Bivalvia</taxon>
        <taxon>Autobranchia</taxon>
        <taxon>Pteriomorphia</taxon>
        <taxon>Ostreida</taxon>
        <taxon>Ostreoidea</taxon>
        <taxon>Ostreidae</taxon>
        <taxon>Crassostrea</taxon>
    </lineage>
</organism>
<dbReference type="RefSeq" id="XP_022292934.1">
    <property type="nucleotide sequence ID" value="XM_022437226.1"/>
</dbReference>
<dbReference type="SUPFAM" id="SSF56496">
    <property type="entry name" value="Fibrinogen C-terminal domain-like"/>
    <property type="match status" value="1"/>
</dbReference>
<dbReference type="InterPro" id="IPR020837">
    <property type="entry name" value="Fibrinogen_CS"/>
</dbReference>
<dbReference type="PROSITE" id="PS51406">
    <property type="entry name" value="FIBRINOGEN_C_2"/>
    <property type="match status" value="1"/>
</dbReference>
<dbReference type="SMART" id="SM00186">
    <property type="entry name" value="FBG"/>
    <property type="match status" value="1"/>
</dbReference>
<evidence type="ECO:0000313" key="4">
    <source>
        <dbReference type="RefSeq" id="XP_022292934.1"/>
    </source>
</evidence>
<evidence type="ECO:0000259" key="2">
    <source>
        <dbReference type="PROSITE" id="PS51406"/>
    </source>
</evidence>
<dbReference type="OrthoDB" id="6345539at2759"/>
<dbReference type="Pfam" id="PF00147">
    <property type="entry name" value="Fibrinogen_C"/>
    <property type="match status" value="1"/>
</dbReference>
<sequence>MTTDGGGWTVIQNRVDGSTDFYRTWNEYKEGFGNSSHNYWIGNDVLHLLTKNEPQELRVELQRFSGERGYAEYSTFAVGDESSKYQLTVSGFEGNISDSLVYHNGMKFSTPDQDNDKSGSSCSQDCHGAWWYNVCYHSNLNGKYMGTATNDYKSNLWFYWTNDYESLQTTRMMIRPANI</sequence>
<dbReference type="InterPro" id="IPR002181">
    <property type="entry name" value="Fibrinogen_a/b/g_C_dom"/>
</dbReference>
<evidence type="ECO:0000256" key="1">
    <source>
        <dbReference type="ARBA" id="ARBA00023157"/>
    </source>
</evidence>
<dbReference type="AlphaFoldDB" id="A0A8B8ARV7"/>
<dbReference type="InterPro" id="IPR036056">
    <property type="entry name" value="Fibrinogen-like_C"/>
</dbReference>
<dbReference type="Gene3D" id="3.90.215.10">
    <property type="entry name" value="Gamma Fibrinogen, chain A, domain 1"/>
    <property type="match status" value="1"/>
</dbReference>
<name>A0A8B8ARV7_CRAVI</name>
<keyword evidence="3" id="KW-1185">Reference proteome</keyword>
<dbReference type="CDD" id="cd00087">
    <property type="entry name" value="FReD"/>
    <property type="match status" value="1"/>
</dbReference>
<feature type="domain" description="Fibrinogen C-terminal" evidence="2">
    <location>
        <begin position="1"/>
        <end position="178"/>
    </location>
</feature>
<dbReference type="GO" id="GO:0005615">
    <property type="term" value="C:extracellular space"/>
    <property type="evidence" value="ECO:0007669"/>
    <property type="project" value="TreeGrafter"/>
</dbReference>
<protein>
    <submittedName>
        <fullName evidence="4">Ficolin-1-like</fullName>
    </submittedName>
</protein>
<accession>A0A8B8ARV7</accession>
<gene>
    <name evidence="4" type="primary">LOC111103764</name>
</gene>
<reference evidence="4" key="1">
    <citation type="submission" date="2025-08" db="UniProtKB">
        <authorList>
            <consortium name="RefSeq"/>
        </authorList>
    </citation>
    <scope>IDENTIFICATION</scope>
    <source>
        <tissue evidence="4">Whole sample</tissue>
    </source>
</reference>
<dbReference type="Proteomes" id="UP000694844">
    <property type="component" value="Chromosome 7"/>
</dbReference>
<evidence type="ECO:0000313" key="3">
    <source>
        <dbReference type="Proteomes" id="UP000694844"/>
    </source>
</evidence>
<dbReference type="PANTHER" id="PTHR19143">
    <property type="entry name" value="FIBRINOGEN/TENASCIN/ANGIOPOEITIN"/>
    <property type="match status" value="1"/>
</dbReference>
<dbReference type="GeneID" id="111103764"/>
<proteinExistence type="predicted"/>
<dbReference type="KEGG" id="cvn:111103764"/>
<keyword evidence="1" id="KW-1015">Disulfide bond</keyword>
<dbReference type="InterPro" id="IPR014716">
    <property type="entry name" value="Fibrinogen_a/b/g_C_1"/>
</dbReference>